<dbReference type="EMBL" id="JAHQZT010000003">
    <property type="protein sequence ID" value="MBV0932374.1"/>
    <property type="molecule type" value="Genomic_DNA"/>
</dbReference>
<keyword evidence="2" id="KW-1185">Reference proteome</keyword>
<dbReference type="RefSeq" id="WP_217333800.1">
    <property type="nucleotide sequence ID" value="NZ_JAHQZT010000003.1"/>
</dbReference>
<reference evidence="1 2" key="1">
    <citation type="submission" date="2021-06" db="EMBL/GenBank/DDBJ databases">
        <title>Bacterium isolated from marine sediment.</title>
        <authorList>
            <person name="Zhu K.-L."/>
            <person name="Du Z.-J."/>
            <person name="Liang Q.-Y."/>
        </authorList>
    </citation>
    <scope>NUCLEOTIDE SEQUENCE [LARGE SCALE GENOMIC DNA]</scope>
    <source>
        <strain evidence="1 2">A346</strain>
    </source>
</reference>
<evidence type="ECO:0000313" key="1">
    <source>
        <dbReference type="EMBL" id="MBV0932374.1"/>
    </source>
</evidence>
<name>A0ABS6M909_9GAMM</name>
<dbReference type="Pfam" id="PF14076">
    <property type="entry name" value="DUF4258"/>
    <property type="match status" value="1"/>
</dbReference>
<gene>
    <name evidence="1" type="ORF">KTN04_03345</name>
</gene>
<protein>
    <submittedName>
        <fullName evidence="1">DUF4258 domain-containing protein</fullName>
    </submittedName>
</protein>
<dbReference type="InterPro" id="IPR025354">
    <property type="entry name" value="DUF4258"/>
</dbReference>
<evidence type="ECO:0000313" key="2">
    <source>
        <dbReference type="Proteomes" id="UP000755551"/>
    </source>
</evidence>
<organism evidence="1 2">
    <name type="scientific">Marinobacterium weihaiense</name>
    <dbReference type="NCBI Taxonomy" id="2851016"/>
    <lineage>
        <taxon>Bacteria</taxon>
        <taxon>Pseudomonadati</taxon>
        <taxon>Pseudomonadota</taxon>
        <taxon>Gammaproteobacteria</taxon>
        <taxon>Oceanospirillales</taxon>
        <taxon>Oceanospirillaceae</taxon>
        <taxon>Marinobacterium</taxon>
    </lineage>
</organism>
<comment type="caution">
    <text evidence="1">The sequence shown here is derived from an EMBL/GenBank/DDBJ whole genome shotgun (WGS) entry which is preliminary data.</text>
</comment>
<dbReference type="Proteomes" id="UP000755551">
    <property type="component" value="Unassembled WGS sequence"/>
</dbReference>
<proteinExistence type="predicted"/>
<accession>A0ABS6M909</accession>
<sequence length="108" mass="11783">MTQSKVVKIPLSVKQAKEILSTVAQDSSRVIFTDHAEQRMYERDISRVDVLRVLSTGKIVEGPAQEPKGNWKMTVEGVSAGSAITVVAVIDYTILEESSCVGIVITTF</sequence>